<dbReference type="EMBL" id="JABWDY010006783">
    <property type="protein sequence ID" value="KAF5203439.1"/>
    <property type="molecule type" value="Genomic_DNA"/>
</dbReference>
<dbReference type="PANTHER" id="PTHR34461">
    <property type="entry name" value="EXPRESSED PROTEIN"/>
    <property type="match status" value="1"/>
</dbReference>
<dbReference type="PANTHER" id="PTHR34461:SF2">
    <property type="entry name" value="EXPRESSED PROTEIN"/>
    <property type="match status" value="1"/>
</dbReference>
<dbReference type="Proteomes" id="UP000554482">
    <property type="component" value="Unassembled WGS sequence"/>
</dbReference>
<evidence type="ECO:0000256" key="1">
    <source>
        <dbReference type="SAM" id="MobiDB-lite"/>
    </source>
</evidence>
<feature type="compositionally biased region" description="Polar residues" evidence="1">
    <location>
        <begin position="286"/>
        <end position="296"/>
    </location>
</feature>
<protein>
    <submittedName>
        <fullName evidence="2">Uncharacterized protein</fullName>
    </submittedName>
</protein>
<keyword evidence="3" id="KW-1185">Reference proteome</keyword>
<reference evidence="2 3" key="1">
    <citation type="submission" date="2020-06" db="EMBL/GenBank/DDBJ databases">
        <title>Transcriptomic and genomic resources for Thalictrum thalictroides and T. hernandezii: Facilitating candidate gene discovery in an emerging model plant lineage.</title>
        <authorList>
            <person name="Arias T."/>
            <person name="Riano-Pachon D.M."/>
            <person name="Di Stilio V.S."/>
        </authorList>
    </citation>
    <scope>NUCLEOTIDE SEQUENCE [LARGE SCALE GENOMIC DNA]</scope>
    <source>
        <strain evidence="3">cv. WT478/WT964</strain>
        <tissue evidence="2">Leaves</tissue>
    </source>
</reference>
<gene>
    <name evidence="2" type="ORF">FRX31_006975</name>
</gene>
<proteinExistence type="predicted"/>
<feature type="region of interest" description="Disordered" evidence="1">
    <location>
        <begin position="286"/>
        <end position="306"/>
    </location>
</feature>
<comment type="caution">
    <text evidence="2">The sequence shown here is derived from an EMBL/GenBank/DDBJ whole genome shotgun (WGS) entry which is preliminary data.</text>
</comment>
<sequence>MIQEHFIQTIKGGLFFRGHDGDNEDAKSDLKLNVAESKPSTYIPDILTTDTPQPMELSNGSGGCDFGIGNDGDTKKDISPQYAAAHTNICDSVSQDSYRSLSPNNVSDLMVNGPLTDEGQHSSLTASLSLYASDVKAALQGSSDIHSCDATNGIKNVETLKGCFREGKDICPISLLSTQMATSPTSQEKLCRGLNAGDSCDNDETFHCREKLFVEEQSERKNSLGEEDVKTIPKLCTSSKFASESTSAQKAITFSKWQMLDTKNLALDLMKELQVMSSIVEETSHSEVGQATSSKYNADEEMNETKSYEVNKKKKIRLADEDGGTLCHVREDPQHIT</sequence>
<dbReference type="OrthoDB" id="775914at2759"/>
<evidence type="ECO:0000313" key="3">
    <source>
        <dbReference type="Proteomes" id="UP000554482"/>
    </source>
</evidence>
<dbReference type="AlphaFoldDB" id="A0A7J6X134"/>
<name>A0A7J6X134_THATH</name>
<organism evidence="2 3">
    <name type="scientific">Thalictrum thalictroides</name>
    <name type="common">Rue-anemone</name>
    <name type="synonym">Anemone thalictroides</name>
    <dbReference type="NCBI Taxonomy" id="46969"/>
    <lineage>
        <taxon>Eukaryota</taxon>
        <taxon>Viridiplantae</taxon>
        <taxon>Streptophyta</taxon>
        <taxon>Embryophyta</taxon>
        <taxon>Tracheophyta</taxon>
        <taxon>Spermatophyta</taxon>
        <taxon>Magnoliopsida</taxon>
        <taxon>Ranunculales</taxon>
        <taxon>Ranunculaceae</taxon>
        <taxon>Thalictroideae</taxon>
        <taxon>Thalictrum</taxon>
    </lineage>
</organism>
<evidence type="ECO:0000313" key="2">
    <source>
        <dbReference type="EMBL" id="KAF5203439.1"/>
    </source>
</evidence>
<accession>A0A7J6X134</accession>